<dbReference type="InterPro" id="IPR036259">
    <property type="entry name" value="MFS_trans_sf"/>
</dbReference>
<keyword evidence="10" id="KW-1185">Reference proteome</keyword>
<dbReference type="PRINTS" id="PR01036">
    <property type="entry name" value="TCRTETB"/>
</dbReference>
<feature type="transmembrane region" description="Helical" evidence="7">
    <location>
        <begin position="222"/>
        <end position="241"/>
    </location>
</feature>
<evidence type="ECO:0000256" key="6">
    <source>
        <dbReference type="SAM" id="MobiDB-lite"/>
    </source>
</evidence>
<feature type="transmembrane region" description="Helical" evidence="7">
    <location>
        <begin position="396"/>
        <end position="415"/>
    </location>
</feature>
<sequence length="564" mass="60163">MSDKDQHPTTSASLHSENTTFDTPTTAMPEKPTSTTAPTLSAPIHGQLDPGLPQASDEPVNALPFKELIIVFVGLTLGVFLAALDQTIVSVCTTKIANDFKALNDVAWIGTSYLLTATAFQPLYGRFSDIFGRKSVFLFAITVFLGGSALCGASQNMTMMIVSRGVSGIGAGGIMSMVMIIITDLVAPRERGKYQGIIGAVFGLSSIIGPLLGGVFTDHASWRWAFFINLPIGAITLVVVVKLLHFPRVKGSLIEKLKRIDFLGALSLVAGLVLLLLALNWGGSTHPWNSGIIIGLLCGGAAVILVFLLIEWKQAIEPIMPFHLFKTRTNVACLSSAFFLGAVFFIIMFYMPLYFQIVRLRSATAAGLEMLPIVAGLLIASILSGFMISKWGQYRPFIWTGFALMTTGCGLLTLLEVDSGRGPQIAYMLIVGLGIGFCMQTILLAIQSAVPLKDMAVATANLTFFRTVGQVIGIAIAGTVFNNKVKSGFAPLLAIYPGIEAVASNSSLAASFGPEVEKVILEVYMAAIRNALIVGVPFGVLGFLCSLFIVHNKLRSDAGPAIME</sequence>
<keyword evidence="2" id="KW-0813">Transport</keyword>
<dbReference type="PROSITE" id="PS50850">
    <property type="entry name" value="MFS"/>
    <property type="match status" value="1"/>
</dbReference>
<feature type="transmembrane region" description="Helical" evidence="7">
    <location>
        <begin position="458"/>
        <end position="481"/>
    </location>
</feature>
<evidence type="ECO:0000256" key="2">
    <source>
        <dbReference type="ARBA" id="ARBA00022448"/>
    </source>
</evidence>
<feature type="transmembrane region" description="Helical" evidence="7">
    <location>
        <begin position="262"/>
        <end position="282"/>
    </location>
</feature>
<feature type="transmembrane region" description="Helical" evidence="7">
    <location>
        <begin position="288"/>
        <end position="310"/>
    </location>
</feature>
<dbReference type="InterPro" id="IPR020846">
    <property type="entry name" value="MFS_dom"/>
</dbReference>
<dbReference type="Gene3D" id="1.20.1720.10">
    <property type="entry name" value="Multidrug resistance protein D"/>
    <property type="match status" value="1"/>
</dbReference>
<feature type="transmembrane region" description="Helical" evidence="7">
    <location>
        <begin position="331"/>
        <end position="350"/>
    </location>
</feature>
<dbReference type="Proteomes" id="UP001194696">
    <property type="component" value="Unassembled WGS sequence"/>
</dbReference>
<dbReference type="Gene3D" id="1.20.1250.20">
    <property type="entry name" value="MFS general substrate transporter like domains"/>
    <property type="match status" value="1"/>
</dbReference>
<comment type="subcellular location">
    <subcellularLocation>
        <location evidence="1">Endomembrane system</location>
        <topology evidence="1">Multi-pass membrane protein</topology>
    </subcellularLocation>
</comment>
<feature type="transmembrane region" description="Helical" evidence="7">
    <location>
        <begin position="161"/>
        <end position="182"/>
    </location>
</feature>
<comment type="caution">
    <text evidence="9">The sequence shown here is derived from an EMBL/GenBank/DDBJ whole genome shotgun (WGS) entry which is preliminary data.</text>
</comment>
<organism evidence="9 10">
    <name type="scientific">Linnemannia gamsii</name>
    <dbReference type="NCBI Taxonomy" id="64522"/>
    <lineage>
        <taxon>Eukaryota</taxon>
        <taxon>Fungi</taxon>
        <taxon>Fungi incertae sedis</taxon>
        <taxon>Mucoromycota</taxon>
        <taxon>Mortierellomycotina</taxon>
        <taxon>Mortierellomycetes</taxon>
        <taxon>Mortierellales</taxon>
        <taxon>Mortierellaceae</taxon>
        <taxon>Linnemannia</taxon>
    </lineage>
</organism>
<reference evidence="9 10" key="1">
    <citation type="journal article" date="2020" name="Fungal Divers.">
        <title>Resolving the Mortierellaceae phylogeny through synthesis of multi-gene phylogenetics and phylogenomics.</title>
        <authorList>
            <person name="Vandepol N."/>
            <person name="Liber J."/>
            <person name="Desiro A."/>
            <person name="Na H."/>
            <person name="Kennedy M."/>
            <person name="Barry K."/>
            <person name="Grigoriev I.V."/>
            <person name="Miller A.N."/>
            <person name="O'Donnell K."/>
            <person name="Stajich J.E."/>
            <person name="Bonito G."/>
        </authorList>
    </citation>
    <scope>NUCLEOTIDE SEQUENCE [LARGE SCALE GENOMIC DNA]</scope>
    <source>
        <strain evidence="9 10">AD045</strain>
    </source>
</reference>
<dbReference type="PANTHER" id="PTHR23501">
    <property type="entry name" value="MAJOR FACILITATOR SUPERFAMILY"/>
    <property type="match status" value="1"/>
</dbReference>
<feature type="transmembrane region" description="Helical" evidence="7">
    <location>
        <begin position="531"/>
        <end position="550"/>
    </location>
</feature>
<name>A0ABQ7K523_9FUNG</name>
<feature type="transmembrane region" description="Helical" evidence="7">
    <location>
        <begin position="106"/>
        <end position="124"/>
    </location>
</feature>
<evidence type="ECO:0000259" key="8">
    <source>
        <dbReference type="PROSITE" id="PS50850"/>
    </source>
</evidence>
<feature type="transmembrane region" description="Helical" evidence="7">
    <location>
        <begin position="68"/>
        <end position="86"/>
    </location>
</feature>
<dbReference type="CDD" id="cd17502">
    <property type="entry name" value="MFS_Azr1_MDR_like"/>
    <property type="match status" value="1"/>
</dbReference>
<feature type="transmembrane region" description="Helical" evidence="7">
    <location>
        <begin position="194"/>
        <end position="216"/>
    </location>
</feature>
<feature type="region of interest" description="Disordered" evidence="6">
    <location>
        <begin position="1"/>
        <end position="41"/>
    </location>
</feature>
<keyword evidence="4 7" id="KW-1133">Transmembrane helix</keyword>
<protein>
    <recommendedName>
        <fullName evidence="8">Major facilitator superfamily (MFS) profile domain-containing protein</fullName>
    </recommendedName>
</protein>
<feature type="transmembrane region" description="Helical" evidence="7">
    <location>
        <begin position="136"/>
        <end position="155"/>
    </location>
</feature>
<proteinExistence type="predicted"/>
<feature type="transmembrane region" description="Helical" evidence="7">
    <location>
        <begin position="427"/>
        <end position="446"/>
    </location>
</feature>
<dbReference type="InterPro" id="IPR011701">
    <property type="entry name" value="MFS"/>
</dbReference>
<feature type="transmembrane region" description="Helical" evidence="7">
    <location>
        <begin position="370"/>
        <end position="389"/>
    </location>
</feature>
<feature type="domain" description="Major facilitator superfamily (MFS) profile" evidence="8">
    <location>
        <begin position="71"/>
        <end position="554"/>
    </location>
</feature>
<keyword evidence="3 7" id="KW-0812">Transmembrane</keyword>
<dbReference type="PANTHER" id="PTHR23501:SF191">
    <property type="entry name" value="VACUOLAR BASIC AMINO ACID TRANSPORTER 4"/>
    <property type="match status" value="1"/>
</dbReference>
<evidence type="ECO:0000256" key="4">
    <source>
        <dbReference type="ARBA" id="ARBA00022989"/>
    </source>
</evidence>
<evidence type="ECO:0000313" key="10">
    <source>
        <dbReference type="Proteomes" id="UP001194696"/>
    </source>
</evidence>
<evidence type="ECO:0000313" key="9">
    <source>
        <dbReference type="EMBL" id="KAG0291755.1"/>
    </source>
</evidence>
<keyword evidence="5 7" id="KW-0472">Membrane</keyword>
<evidence type="ECO:0000256" key="3">
    <source>
        <dbReference type="ARBA" id="ARBA00022692"/>
    </source>
</evidence>
<feature type="compositionally biased region" description="Low complexity" evidence="6">
    <location>
        <begin position="32"/>
        <end position="41"/>
    </location>
</feature>
<feature type="compositionally biased region" description="Polar residues" evidence="6">
    <location>
        <begin position="8"/>
        <end position="26"/>
    </location>
</feature>
<dbReference type="SUPFAM" id="SSF103473">
    <property type="entry name" value="MFS general substrate transporter"/>
    <property type="match status" value="2"/>
</dbReference>
<evidence type="ECO:0000256" key="5">
    <source>
        <dbReference type="ARBA" id="ARBA00023136"/>
    </source>
</evidence>
<dbReference type="EMBL" id="JAAAIM010000226">
    <property type="protein sequence ID" value="KAG0291755.1"/>
    <property type="molecule type" value="Genomic_DNA"/>
</dbReference>
<evidence type="ECO:0000256" key="7">
    <source>
        <dbReference type="SAM" id="Phobius"/>
    </source>
</evidence>
<dbReference type="Pfam" id="PF07690">
    <property type="entry name" value="MFS_1"/>
    <property type="match status" value="1"/>
</dbReference>
<evidence type="ECO:0000256" key="1">
    <source>
        <dbReference type="ARBA" id="ARBA00004127"/>
    </source>
</evidence>
<gene>
    <name evidence="9" type="ORF">BGZ96_004871</name>
</gene>
<accession>A0ABQ7K523</accession>